<dbReference type="RefSeq" id="WP_003787426.1">
    <property type="nucleotide sequence ID" value="NZ_CP045141.1"/>
</dbReference>
<dbReference type="PANTHER" id="PTHR33799:SF1">
    <property type="entry name" value="PTS SYSTEM MANNOSE-SPECIFIC EIIAB COMPONENT-RELATED"/>
    <property type="match status" value="1"/>
</dbReference>
<dbReference type="SUPFAM" id="SSF53062">
    <property type="entry name" value="PTS system fructose IIA component-like"/>
    <property type="match status" value="1"/>
</dbReference>
<dbReference type="AlphaFoldDB" id="A0AAX2IZM5"/>
<dbReference type="Pfam" id="PF03610">
    <property type="entry name" value="EIIA-man"/>
    <property type="match status" value="1"/>
</dbReference>
<feature type="domain" description="PTS EIIA type-4" evidence="2">
    <location>
        <begin position="1"/>
        <end position="125"/>
    </location>
</feature>
<proteinExistence type="predicted"/>
<dbReference type="Proteomes" id="UP000248598">
    <property type="component" value="Chromosome 1"/>
</dbReference>
<dbReference type="PROSITE" id="PS51096">
    <property type="entry name" value="PTS_EIIA_TYPE_4"/>
    <property type="match status" value="1"/>
</dbReference>
<keyword evidence="1" id="KW-0808">Transferase</keyword>
<name>A0AAX2IZM5_KINKI</name>
<evidence type="ECO:0000256" key="1">
    <source>
        <dbReference type="ARBA" id="ARBA00022679"/>
    </source>
</evidence>
<accession>A0AAX2IZM5</accession>
<dbReference type="GO" id="GO:0016020">
    <property type="term" value="C:membrane"/>
    <property type="evidence" value="ECO:0007669"/>
    <property type="project" value="InterPro"/>
</dbReference>
<evidence type="ECO:0000313" key="4">
    <source>
        <dbReference type="Proteomes" id="UP000248598"/>
    </source>
</evidence>
<dbReference type="Gene3D" id="3.40.50.510">
    <property type="entry name" value="Phosphotransferase system, mannose-type IIA component"/>
    <property type="match status" value="1"/>
</dbReference>
<reference evidence="3 4" key="1">
    <citation type="submission" date="2018-06" db="EMBL/GenBank/DDBJ databases">
        <authorList>
            <consortium name="Pathogen Informatics"/>
            <person name="Doyle S."/>
        </authorList>
    </citation>
    <scope>NUCLEOTIDE SEQUENCE [LARGE SCALE GENOMIC DNA]</scope>
    <source>
        <strain evidence="3 4">NCTC10529</strain>
    </source>
</reference>
<dbReference type="InterPro" id="IPR051471">
    <property type="entry name" value="Bacterial_PTS_sugar_comp"/>
</dbReference>
<evidence type="ECO:0000259" key="2">
    <source>
        <dbReference type="PROSITE" id="PS51096"/>
    </source>
</evidence>
<dbReference type="EMBL" id="LS483426">
    <property type="protein sequence ID" value="SQH23864.1"/>
    <property type="molecule type" value="Genomic_DNA"/>
</dbReference>
<dbReference type="GeneID" id="93261350"/>
<organism evidence="3 4">
    <name type="scientific">Kingella kingae</name>
    <dbReference type="NCBI Taxonomy" id="504"/>
    <lineage>
        <taxon>Bacteria</taxon>
        <taxon>Pseudomonadati</taxon>
        <taxon>Pseudomonadota</taxon>
        <taxon>Betaproteobacteria</taxon>
        <taxon>Neisseriales</taxon>
        <taxon>Neisseriaceae</taxon>
        <taxon>Kingella</taxon>
    </lineage>
</organism>
<evidence type="ECO:0000313" key="3">
    <source>
        <dbReference type="EMBL" id="SQH23864.1"/>
    </source>
</evidence>
<gene>
    <name evidence="3" type="primary">manX</name>
    <name evidence="3" type="ORF">NCTC10529_00005</name>
</gene>
<dbReference type="GO" id="GO:0009401">
    <property type="term" value="P:phosphoenolpyruvate-dependent sugar phosphotransferase system"/>
    <property type="evidence" value="ECO:0007669"/>
    <property type="project" value="InterPro"/>
</dbReference>
<dbReference type="GO" id="GO:0016740">
    <property type="term" value="F:transferase activity"/>
    <property type="evidence" value="ECO:0007669"/>
    <property type="project" value="UniProtKB-KW"/>
</dbReference>
<dbReference type="InterPro" id="IPR004701">
    <property type="entry name" value="PTS_EIIA_man-typ"/>
</dbReference>
<dbReference type="PANTHER" id="PTHR33799">
    <property type="entry name" value="PTS PERMEASE-RELATED-RELATED"/>
    <property type="match status" value="1"/>
</dbReference>
<sequence length="130" mass="14077">MIGLLIITHETLGAAYKQLAQHFFANQNLEHIHILNVETTDDHEDIISRAQAILPDINRGNGVLILTDIFGATPCNAAMKMVSPQSAMISGLNAPMLIKAVNYSTQSSQLGDFVELVKQAGINGIMAFTE</sequence>
<dbReference type="InterPro" id="IPR036662">
    <property type="entry name" value="PTS_EIIA_man-typ_sf"/>
</dbReference>
<protein>
    <submittedName>
        <fullName evidence="3">EIIAB-Man</fullName>
    </submittedName>
</protein>